<protein>
    <submittedName>
        <fullName evidence="3">Uncharacterized protein</fullName>
    </submittedName>
</protein>
<dbReference type="PANTHER" id="PTHR37487:SF2">
    <property type="entry name" value="EXPRESSED PROTEIN"/>
    <property type="match status" value="1"/>
</dbReference>
<evidence type="ECO:0000313" key="4">
    <source>
        <dbReference type="Proteomes" id="UP000053593"/>
    </source>
</evidence>
<feature type="signal peptide" evidence="2">
    <location>
        <begin position="1"/>
        <end position="18"/>
    </location>
</feature>
<reference evidence="3 4" key="1">
    <citation type="submission" date="2014-04" db="EMBL/GenBank/DDBJ databases">
        <title>Evolutionary Origins and Diversification of the Mycorrhizal Mutualists.</title>
        <authorList>
            <consortium name="DOE Joint Genome Institute"/>
            <consortium name="Mycorrhizal Genomics Consortium"/>
            <person name="Kohler A."/>
            <person name="Kuo A."/>
            <person name="Nagy L.G."/>
            <person name="Floudas D."/>
            <person name="Copeland A."/>
            <person name="Barry K.W."/>
            <person name="Cichocki N."/>
            <person name="Veneault-Fourrey C."/>
            <person name="LaButti K."/>
            <person name="Lindquist E.A."/>
            <person name="Lipzen A."/>
            <person name="Lundell T."/>
            <person name="Morin E."/>
            <person name="Murat C."/>
            <person name="Riley R."/>
            <person name="Ohm R."/>
            <person name="Sun H."/>
            <person name="Tunlid A."/>
            <person name="Henrissat B."/>
            <person name="Grigoriev I.V."/>
            <person name="Hibbett D.S."/>
            <person name="Martin F."/>
        </authorList>
    </citation>
    <scope>NUCLEOTIDE SEQUENCE [LARGE SCALE GENOMIC DNA]</scope>
    <source>
        <strain evidence="3 4">FD-317 M1</strain>
    </source>
</reference>
<sequence>MKAVLVASALGLISGAYAQFSINTPASLTTCQPVLIQWQGGTPPYFLSVYNQAAASQTAENLGQQNGTTFTWTVDIAAGQSVGFNIVDSTGTQKQSAAVPIQSGSSTSCVGQSASGSAGSAAPTSTASGSGSSPTTSAGSGSSATNTGSGSSSYVVLSYWAAFVSQVYSSKSAGSSSTGGANPSSTTSSSSGNSASSQTAQFGIAGIVGAAIAALLA</sequence>
<dbReference type="EMBL" id="KN834765">
    <property type="protein sequence ID" value="KIK63081.1"/>
    <property type="molecule type" value="Genomic_DNA"/>
</dbReference>
<evidence type="ECO:0000313" key="3">
    <source>
        <dbReference type="EMBL" id="KIK63081.1"/>
    </source>
</evidence>
<accession>A0A0D0C4N0</accession>
<feature type="chain" id="PRO_5002220055" evidence="2">
    <location>
        <begin position="19"/>
        <end position="217"/>
    </location>
</feature>
<gene>
    <name evidence="3" type="ORF">GYMLUDRAFT_57828</name>
</gene>
<evidence type="ECO:0000256" key="2">
    <source>
        <dbReference type="SAM" id="SignalP"/>
    </source>
</evidence>
<organism evidence="3 4">
    <name type="scientific">Collybiopsis luxurians FD-317 M1</name>
    <dbReference type="NCBI Taxonomy" id="944289"/>
    <lineage>
        <taxon>Eukaryota</taxon>
        <taxon>Fungi</taxon>
        <taxon>Dikarya</taxon>
        <taxon>Basidiomycota</taxon>
        <taxon>Agaricomycotina</taxon>
        <taxon>Agaricomycetes</taxon>
        <taxon>Agaricomycetidae</taxon>
        <taxon>Agaricales</taxon>
        <taxon>Marasmiineae</taxon>
        <taxon>Omphalotaceae</taxon>
        <taxon>Collybiopsis</taxon>
        <taxon>Collybiopsis luxurians</taxon>
    </lineage>
</organism>
<evidence type="ECO:0000256" key="1">
    <source>
        <dbReference type="SAM" id="MobiDB-lite"/>
    </source>
</evidence>
<feature type="region of interest" description="Disordered" evidence="1">
    <location>
        <begin position="173"/>
        <end position="195"/>
    </location>
</feature>
<dbReference type="AlphaFoldDB" id="A0A0D0C4N0"/>
<proteinExistence type="predicted"/>
<feature type="region of interest" description="Disordered" evidence="1">
    <location>
        <begin position="120"/>
        <end position="148"/>
    </location>
</feature>
<keyword evidence="4" id="KW-1185">Reference proteome</keyword>
<dbReference type="OrthoDB" id="3362246at2759"/>
<keyword evidence="2" id="KW-0732">Signal</keyword>
<name>A0A0D0C4N0_9AGAR</name>
<dbReference type="HOGENOM" id="CLU_063099_1_0_1"/>
<dbReference type="PANTHER" id="PTHR37487">
    <property type="entry name" value="CHROMOSOME 1, WHOLE GENOME SHOTGUN SEQUENCE"/>
    <property type="match status" value="1"/>
</dbReference>
<dbReference type="Proteomes" id="UP000053593">
    <property type="component" value="Unassembled WGS sequence"/>
</dbReference>